<proteinExistence type="predicted"/>
<organism evidence="2 3">
    <name type="scientific">Trichinella papuae</name>
    <dbReference type="NCBI Taxonomy" id="268474"/>
    <lineage>
        <taxon>Eukaryota</taxon>
        <taxon>Metazoa</taxon>
        <taxon>Ecdysozoa</taxon>
        <taxon>Nematoda</taxon>
        <taxon>Enoplea</taxon>
        <taxon>Dorylaimia</taxon>
        <taxon>Trichinellida</taxon>
        <taxon>Trichinellidae</taxon>
        <taxon>Trichinella</taxon>
    </lineage>
</organism>
<dbReference type="Gene3D" id="3.10.10.10">
    <property type="entry name" value="HIV Type 1 Reverse Transcriptase, subunit A, domain 1"/>
    <property type="match status" value="1"/>
</dbReference>
<protein>
    <recommendedName>
        <fullName evidence="4">Retrovirus-related Pol polyprotein from transposon</fullName>
    </recommendedName>
</protein>
<evidence type="ECO:0008006" key="4">
    <source>
        <dbReference type="Google" id="ProtNLM"/>
    </source>
</evidence>
<dbReference type="PANTHER" id="PTHR24559">
    <property type="entry name" value="TRANSPOSON TY3-I GAG-POL POLYPROTEIN"/>
    <property type="match status" value="1"/>
</dbReference>
<feature type="region of interest" description="Disordered" evidence="1">
    <location>
        <begin position="305"/>
        <end position="382"/>
    </location>
</feature>
<name>A0A0V1NAV3_9BILA</name>
<dbReference type="InterPro" id="IPR043502">
    <property type="entry name" value="DNA/RNA_pol_sf"/>
</dbReference>
<dbReference type="AlphaFoldDB" id="A0A0V1NAV3"/>
<gene>
    <name evidence="2" type="ORF">T10_1406</name>
</gene>
<accession>A0A0V1NAV3</accession>
<feature type="compositionally biased region" description="Basic residues" evidence="1">
    <location>
        <begin position="343"/>
        <end position="360"/>
    </location>
</feature>
<dbReference type="Proteomes" id="UP000054843">
    <property type="component" value="Unassembled WGS sequence"/>
</dbReference>
<comment type="caution">
    <text evidence="2">The sequence shown here is derived from an EMBL/GenBank/DDBJ whole genome shotgun (WGS) entry which is preliminary data.</text>
</comment>
<dbReference type="EMBL" id="JYDO01000001">
    <property type="protein sequence ID" value="KRZ80928.1"/>
    <property type="molecule type" value="Genomic_DNA"/>
</dbReference>
<reference evidence="2 3" key="1">
    <citation type="submission" date="2015-01" db="EMBL/GenBank/DDBJ databases">
        <title>Evolution of Trichinella species and genotypes.</title>
        <authorList>
            <person name="Korhonen P.K."/>
            <person name="Edoardo P."/>
            <person name="Giuseppe L.R."/>
            <person name="Gasser R.B."/>
        </authorList>
    </citation>
    <scope>NUCLEOTIDE SEQUENCE [LARGE SCALE GENOMIC DNA]</scope>
    <source>
        <strain evidence="2">ISS1980</strain>
    </source>
</reference>
<sequence length="382" mass="43033">MTKPALTPDIYQRKHQATIETRLEKLEEYCMRHIGNRTTRERPQPSRRLEGSSRDVMSIISKVVWDKLDIRDQDDTGLKWVLRLGRKVATLNARRAVSVPVPDKHGPPGAMRCGDTVDKTDNVETTVITTLVSKVTDCTDESREKRASLLRQYAETISMSDDDLGRTSVVKRRIIVEGAKPIKQSPRRLPIRQQEEIETHVRRMLERGLIEPAKGSWSSPRMLVKKKDGCATVTSDRCNLGCFSRCQVVHDIGLSVELLARLYQFNGNAFRTMQCAQHGRRTSYPTKGSVPMAKEVGIEDQIGKVPTDEETGGLPRARHHTCGNRDRLTKDSGKALRREWKTAGRKGRHVTGASNHKHQKLPAEPNACDGPKVLTDDPRLLL</sequence>
<dbReference type="SUPFAM" id="SSF56672">
    <property type="entry name" value="DNA/RNA polymerases"/>
    <property type="match status" value="1"/>
</dbReference>
<keyword evidence="3" id="KW-1185">Reference proteome</keyword>
<dbReference type="STRING" id="268474.A0A0V1NAV3"/>
<dbReference type="InterPro" id="IPR053134">
    <property type="entry name" value="RNA-dir_DNA_polymerase"/>
</dbReference>
<feature type="compositionally biased region" description="Basic and acidic residues" evidence="1">
    <location>
        <begin position="323"/>
        <end position="342"/>
    </location>
</feature>
<evidence type="ECO:0000313" key="2">
    <source>
        <dbReference type="EMBL" id="KRZ80928.1"/>
    </source>
</evidence>
<evidence type="ECO:0000313" key="3">
    <source>
        <dbReference type="Proteomes" id="UP000054843"/>
    </source>
</evidence>
<dbReference type="PANTHER" id="PTHR24559:SF444">
    <property type="entry name" value="REVERSE TRANSCRIPTASE DOMAIN-CONTAINING PROTEIN"/>
    <property type="match status" value="1"/>
</dbReference>
<dbReference type="OrthoDB" id="5874853at2759"/>
<evidence type="ECO:0000256" key="1">
    <source>
        <dbReference type="SAM" id="MobiDB-lite"/>
    </source>
</evidence>